<keyword evidence="1" id="KW-0732">Signal</keyword>
<dbReference type="Proteomes" id="UP000813824">
    <property type="component" value="Unassembled WGS sequence"/>
</dbReference>
<dbReference type="EMBL" id="JAEVFJ010000056">
    <property type="protein sequence ID" value="KAH8079413.1"/>
    <property type="molecule type" value="Genomic_DNA"/>
</dbReference>
<feature type="signal peptide" evidence="1">
    <location>
        <begin position="1"/>
        <end position="25"/>
    </location>
</feature>
<dbReference type="AlphaFoldDB" id="A0A8K0XK60"/>
<protein>
    <recommendedName>
        <fullName evidence="4">Secreted protein</fullName>
    </recommendedName>
</protein>
<evidence type="ECO:0008006" key="4">
    <source>
        <dbReference type="Google" id="ProtNLM"/>
    </source>
</evidence>
<evidence type="ECO:0000313" key="3">
    <source>
        <dbReference type="Proteomes" id="UP000813824"/>
    </source>
</evidence>
<accession>A0A8K0XK60</accession>
<sequence length="71" mass="8342">MTWRSWTSRMTLIYMFFSHISHSLSLTHCQMRQKGPRGGMRTLCLRRMTGIGIGTNPRWSIVTTWPQQTRA</sequence>
<evidence type="ECO:0000256" key="1">
    <source>
        <dbReference type="SAM" id="SignalP"/>
    </source>
</evidence>
<comment type="caution">
    <text evidence="2">The sequence shown here is derived from an EMBL/GenBank/DDBJ whole genome shotgun (WGS) entry which is preliminary data.</text>
</comment>
<name>A0A8K0XK60_9AGAR</name>
<proteinExistence type="predicted"/>
<organism evidence="2 3">
    <name type="scientific">Cristinia sonorae</name>
    <dbReference type="NCBI Taxonomy" id="1940300"/>
    <lineage>
        <taxon>Eukaryota</taxon>
        <taxon>Fungi</taxon>
        <taxon>Dikarya</taxon>
        <taxon>Basidiomycota</taxon>
        <taxon>Agaricomycotina</taxon>
        <taxon>Agaricomycetes</taxon>
        <taxon>Agaricomycetidae</taxon>
        <taxon>Agaricales</taxon>
        <taxon>Pleurotineae</taxon>
        <taxon>Stephanosporaceae</taxon>
        <taxon>Cristinia</taxon>
    </lineage>
</organism>
<keyword evidence="3" id="KW-1185">Reference proteome</keyword>
<gene>
    <name evidence="2" type="ORF">BXZ70DRAFT_960779</name>
</gene>
<feature type="chain" id="PRO_5035434154" description="Secreted protein" evidence="1">
    <location>
        <begin position="26"/>
        <end position="71"/>
    </location>
</feature>
<evidence type="ECO:0000313" key="2">
    <source>
        <dbReference type="EMBL" id="KAH8079413.1"/>
    </source>
</evidence>
<reference evidence="2" key="1">
    <citation type="journal article" date="2021" name="New Phytol.">
        <title>Evolutionary innovations through gain and loss of genes in the ectomycorrhizal Boletales.</title>
        <authorList>
            <person name="Wu G."/>
            <person name="Miyauchi S."/>
            <person name="Morin E."/>
            <person name="Kuo A."/>
            <person name="Drula E."/>
            <person name="Varga T."/>
            <person name="Kohler A."/>
            <person name="Feng B."/>
            <person name="Cao Y."/>
            <person name="Lipzen A."/>
            <person name="Daum C."/>
            <person name="Hundley H."/>
            <person name="Pangilinan J."/>
            <person name="Johnson J."/>
            <person name="Barry K."/>
            <person name="LaButti K."/>
            <person name="Ng V."/>
            <person name="Ahrendt S."/>
            <person name="Min B."/>
            <person name="Choi I.G."/>
            <person name="Park H."/>
            <person name="Plett J.M."/>
            <person name="Magnuson J."/>
            <person name="Spatafora J.W."/>
            <person name="Nagy L.G."/>
            <person name="Henrissat B."/>
            <person name="Grigoriev I.V."/>
            <person name="Yang Z.L."/>
            <person name="Xu J."/>
            <person name="Martin F.M."/>
        </authorList>
    </citation>
    <scope>NUCLEOTIDE SEQUENCE</scope>
    <source>
        <strain evidence="2">KKN 215</strain>
    </source>
</reference>